<dbReference type="PANTHER" id="PTHR30629">
    <property type="entry name" value="PROPHAGE INTEGRASE"/>
    <property type="match status" value="1"/>
</dbReference>
<dbReference type="GO" id="GO:0006310">
    <property type="term" value="P:DNA recombination"/>
    <property type="evidence" value="ECO:0007669"/>
    <property type="project" value="UniProtKB-KW"/>
</dbReference>
<feature type="domain" description="Tyr recombinase" evidence="6">
    <location>
        <begin position="163"/>
        <end position="303"/>
    </location>
</feature>
<evidence type="ECO:0000256" key="3">
    <source>
        <dbReference type="ARBA" id="ARBA00022908"/>
    </source>
</evidence>
<dbReference type="RefSeq" id="WP_013486260.1">
    <property type="nucleotide sequence ID" value="NC_014828.1"/>
</dbReference>
<proteinExistence type="inferred from homology"/>
<sequence length="303" mass="34851">MPVPKPNKDGYYKKTLTVGKNPDGSAKLEIIRSKSYQEFKKLVREAENRRDHGYDFDAKDISVAEWAYKWLEIYKKPTVRDHCYQTYEINLRLHILPHIGHLKIADVKPFHLQEIMNGQQGKSSSNTDKIRFAIRQVFHRAFLNGIILKDVSEGLHMPETVEGERRPLTPEEKAAVLRVAETHRAGLWVMVMLFSGLRPEETVPLMWSDVSFTEGKETITVSRAVEWVNGRAKIKGLKGKDKKKGKEKERTIPIPGELVEKLKAAPHRGLYVFTPEQSTGMLTQTNVRRLWHSFKRELDIALG</sequence>
<dbReference type="GO" id="GO:0015074">
    <property type="term" value="P:DNA integration"/>
    <property type="evidence" value="ECO:0007669"/>
    <property type="project" value="UniProtKB-KW"/>
</dbReference>
<evidence type="ECO:0000313" key="8">
    <source>
        <dbReference type="Proteomes" id="UP000001551"/>
    </source>
</evidence>
<reference evidence="7 8" key="1">
    <citation type="submission" date="2010-12" db="EMBL/GenBank/DDBJ databases">
        <title>Complete sequence of Ethanoligenens harbinense YUAN-3.</title>
        <authorList>
            <person name="Lucas S."/>
            <person name="Copeland A."/>
            <person name="Lapidus A."/>
            <person name="Cheng J.-F."/>
            <person name="Bruce D."/>
            <person name="Goodwin L."/>
            <person name="Pitluck S."/>
            <person name="Chertkov O."/>
            <person name="Misra M."/>
            <person name="Detter J.C."/>
            <person name="Han C."/>
            <person name="Tapia R."/>
            <person name="Land M."/>
            <person name="Hauser L."/>
            <person name="Jeffries C."/>
            <person name="Kyrpides N."/>
            <person name="Ivanova N."/>
            <person name="Mikhailova N."/>
            <person name="Wang A."/>
            <person name="Mouttaki H."/>
            <person name="He Z."/>
            <person name="Zhou J."/>
            <person name="Hemme C.L."/>
            <person name="Woyke T."/>
        </authorList>
    </citation>
    <scope>NUCLEOTIDE SEQUENCE [LARGE SCALE GENOMIC DNA]</scope>
    <source>
        <strain evidence="8">DSM 18485 / JCM 12961 / CGMCC 1.5033 / YUAN-3</strain>
    </source>
</reference>
<evidence type="ECO:0000256" key="4">
    <source>
        <dbReference type="ARBA" id="ARBA00023125"/>
    </source>
</evidence>
<evidence type="ECO:0000259" key="6">
    <source>
        <dbReference type="PROSITE" id="PS51898"/>
    </source>
</evidence>
<dbReference type="GO" id="GO:0003677">
    <property type="term" value="F:DNA binding"/>
    <property type="evidence" value="ECO:0007669"/>
    <property type="project" value="UniProtKB-KW"/>
</dbReference>
<dbReference type="InterPro" id="IPR013762">
    <property type="entry name" value="Integrase-like_cat_sf"/>
</dbReference>
<dbReference type="PANTHER" id="PTHR30629:SF2">
    <property type="entry name" value="PROPHAGE INTEGRASE INTS-RELATED"/>
    <property type="match status" value="1"/>
</dbReference>
<dbReference type="eggNOG" id="COG0582">
    <property type="taxonomic scope" value="Bacteria"/>
</dbReference>
<protein>
    <submittedName>
        <fullName evidence="7">Integrase family protein</fullName>
    </submittedName>
</protein>
<dbReference type="Gene3D" id="1.10.443.10">
    <property type="entry name" value="Intergrase catalytic core"/>
    <property type="match status" value="1"/>
</dbReference>
<dbReference type="Proteomes" id="UP000001551">
    <property type="component" value="Chromosome"/>
</dbReference>
<evidence type="ECO:0000256" key="1">
    <source>
        <dbReference type="ARBA" id="ARBA00003283"/>
    </source>
</evidence>
<organism evidence="7 8">
    <name type="scientific">Ethanoligenens harbinense (strain DSM 18485 / JCM 12961 / CGMCC 1.5033 / YUAN-3)</name>
    <dbReference type="NCBI Taxonomy" id="663278"/>
    <lineage>
        <taxon>Bacteria</taxon>
        <taxon>Bacillati</taxon>
        <taxon>Bacillota</taxon>
        <taxon>Clostridia</taxon>
        <taxon>Eubacteriales</taxon>
        <taxon>Oscillospiraceae</taxon>
        <taxon>Ethanoligenens</taxon>
    </lineage>
</organism>
<keyword evidence="8" id="KW-1185">Reference proteome</keyword>
<dbReference type="Pfam" id="PF14659">
    <property type="entry name" value="Phage_int_SAM_3"/>
    <property type="match status" value="1"/>
</dbReference>
<dbReference type="AlphaFoldDB" id="E6U5A4"/>
<comment type="function">
    <text evidence="1">Site-specific tyrosine recombinase, which acts by catalyzing the cutting and rejoining of the recombining DNA molecules.</text>
</comment>
<name>E6U5A4_ETHHY</name>
<dbReference type="InterPro" id="IPR050808">
    <property type="entry name" value="Phage_Integrase"/>
</dbReference>
<keyword evidence="3" id="KW-0229">DNA integration</keyword>
<dbReference type="STRING" id="663278.Ethha_2421"/>
<accession>E6U5A4</accession>
<dbReference type="PROSITE" id="PS51898">
    <property type="entry name" value="TYR_RECOMBINASE"/>
    <property type="match status" value="1"/>
</dbReference>
<keyword evidence="5" id="KW-0233">DNA recombination</keyword>
<dbReference type="InterPro" id="IPR011010">
    <property type="entry name" value="DNA_brk_join_enz"/>
</dbReference>
<dbReference type="InterPro" id="IPR010998">
    <property type="entry name" value="Integrase_recombinase_N"/>
</dbReference>
<dbReference type="EMBL" id="CP002400">
    <property type="protein sequence ID" value="ADU27917.1"/>
    <property type="molecule type" value="Genomic_DNA"/>
</dbReference>
<keyword evidence="4" id="KW-0238">DNA-binding</keyword>
<evidence type="ECO:0000313" key="7">
    <source>
        <dbReference type="EMBL" id="ADU27917.1"/>
    </source>
</evidence>
<dbReference type="HOGENOM" id="CLU_027562_17_6_9"/>
<dbReference type="Gene3D" id="1.10.150.130">
    <property type="match status" value="1"/>
</dbReference>
<dbReference type="KEGG" id="eha:Ethha_2421"/>
<dbReference type="SUPFAM" id="SSF56349">
    <property type="entry name" value="DNA breaking-rejoining enzymes"/>
    <property type="match status" value="1"/>
</dbReference>
<evidence type="ECO:0000256" key="5">
    <source>
        <dbReference type="ARBA" id="ARBA00023172"/>
    </source>
</evidence>
<evidence type="ECO:0000256" key="2">
    <source>
        <dbReference type="ARBA" id="ARBA00008857"/>
    </source>
</evidence>
<dbReference type="InterPro" id="IPR002104">
    <property type="entry name" value="Integrase_catalytic"/>
</dbReference>
<gene>
    <name evidence="7" type="ordered locus">Ethha_2421</name>
</gene>
<comment type="similarity">
    <text evidence="2">Belongs to the 'phage' integrase family.</text>
</comment>
<dbReference type="InterPro" id="IPR004107">
    <property type="entry name" value="Integrase_SAM-like_N"/>
</dbReference>